<dbReference type="InterPro" id="IPR026022">
    <property type="entry name" value="PhoU_dom"/>
</dbReference>
<dbReference type="NCBIfam" id="NF037997">
    <property type="entry name" value="Na_Pi_symport"/>
    <property type="match status" value="1"/>
</dbReference>
<evidence type="ECO:0000256" key="3">
    <source>
        <dbReference type="ARBA" id="ARBA00022692"/>
    </source>
</evidence>
<feature type="transmembrane region" description="Helical" evidence="6">
    <location>
        <begin position="290"/>
        <end position="311"/>
    </location>
</feature>
<keyword evidence="2" id="KW-1003">Cell membrane</keyword>
<dbReference type="Pfam" id="PF01895">
    <property type="entry name" value="PhoU"/>
    <property type="match status" value="2"/>
</dbReference>
<dbReference type="EMBL" id="CYYV01000007">
    <property type="protein sequence ID" value="CUO30591.1"/>
    <property type="molecule type" value="Genomic_DNA"/>
</dbReference>
<evidence type="ECO:0000256" key="6">
    <source>
        <dbReference type="SAM" id="Phobius"/>
    </source>
</evidence>
<accession>A0A174DYG5</accession>
<proteinExistence type="predicted"/>
<evidence type="ECO:0000256" key="1">
    <source>
        <dbReference type="ARBA" id="ARBA00004651"/>
    </source>
</evidence>
<feature type="transmembrane region" description="Helical" evidence="6">
    <location>
        <begin position="149"/>
        <end position="170"/>
    </location>
</feature>
<keyword evidence="4 6" id="KW-1133">Transmembrane helix</keyword>
<dbReference type="SUPFAM" id="SSF109755">
    <property type="entry name" value="PhoU-like"/>
    <property type="match status" value="1"/>
</dbReference>
<organism evidence="8 9">
    <name type="scientific">Fusicatenibacter saccharivorans</name>
    <dbReference type="NCBI Taxonomy" id="1150298"/>
    <lineage>
        <taxon>Bacteria</taxon>
        <taxon>Bacillati</taxon>
        <taxon>Bacillota</taxon>
        <taxon>Clostridia</taxon>
        <taxon>Lachnospirales</taxon>
        <taxon>Lachnospiraceae</taxon>
        <taxon>Fusicatenibacter</taxon>
    </lineage>
</organism>
<evidence type="ECO:0000256" key="4">
    <source>
        <dbReference type="ARBA" id="ARBA00022989"/>
    </source>
</evidence>
<protein>
    <submittedName>
        <fullName evidence="8">Uncharacterized conserved protein</fullName>
    </submittedName>
</protein>
<dbReference type="GO" id="GO:0005436">
    <property type="term" value="F:sodium:phosphate symporter activity"/>
    <property type="evidence" value="ECO:0007669"/>
    <property type="project" value="InterPro"/>
</dbReference>
<feature type="transmembrane region" description="Helical" evidence="6">
    <location>
        <begin position="48"/>
        <end position="74"/>
    </location>
</feature>
<feature type="transmembrane region" description="Helical" evidence="6">
    <location>
        <begin position="119"/>
        <end position="137"/>
    </location>
</feature>
<feature type="transmembrane region" description="Helical" evidence="6">
    <location>
        <begin position="257"/>
        <end position="278"/>
    </location>
</feature>
<feature type="transmembrane region" description="Helical" evidence="6">
    <location>
        <begin position="86"/>
        <end position="107"/>
    </location>
</feature>
<dbReference type="GO" id="GO:0044341">
    <property type="term" value="P:sodium-dependent phosphate transport"/>
    <property type="evidence" value="ECO:0007669"/>
    <property type="project" value="InterPro"/>
</dbReference>
<keyword evidence="3 6" id="KW-0812">Transmembrane</keyword>
<feature type="domain" description="PhoU" evidence="7">
    <location>
        <begin position="358"/>
        <end position="442"/>
    </location>
</feature>
<dbReference type="Pfam" id="PF02690">
    <property type="entry name" value="Na_Pi_cotrans"/>
    <property type="match status" value="1"/>
</dbReference>
<keyword evidence="5 6" id="KW-0472">Membrane</keyword>
<reference evidence="8 9" key="1">
    <citation type="submission" date="2015-09" db="EMBL/GenBank/DDBJ databases">
        <authorList>
            <consortium name="Pathogen Informatics"/>
        </authorList>
    </citation>
    <scope>NUCLEOTIDE SEQUENCE [LARGE SCALE GENOMIC DNA]</scope>
    <source>
        <strain evidence="8 9">2789STDY5608849</strain>
    </source>
</reference>
<evidence type="ECO:0000313" key="9">
    <source>
        <dbReference type="Proteomes" id="UP000095706"/>
    </source>
</evidence>
<evidence type="ECO:0000313" key="8">
    <source>
        <dbReference type="EMBL" id="CUO30591.1"/>
    </source>
</evidence>
<feature type="transmembrane region" description="Helical" evidence="6">
    <location>
        <begin position="182"/>
        <end position="199"/>
    </location>
</feature>
<dbReference type="GO" id="GO:0005886">
    <property type="term" value="C:plasma membrane"/>
    <property type="evidence" value="ECO:0007669"/>
    <property type="project" value="UniProtKB-SubCell"/>
</dbReference>
<evidence type="ECO:0000256" key="2">
    <source>
        <dbReference type="ARBA" id="ARBA00022475"/>
    </source>
</evidence>
<feature type="domain" description="PhoU" evidence="7">
    <location>
        <begin position="465"/>
        <end position="543"/>
    </location>
</feature>
<sequence>MDIFGVLSFVGGLAMFLYGMSAMGDGLTKLSGGKLEYLLEKLTSKRIMAVLLGAGVTAVIQSSSATTVMVVGFVNSGIMKLNQAVGIIMGANIGTTITSWILSLTGIQGDNVFIKMLNPSSFSPILAIIGVFMLMLAKSDKKKNVGTLLTGFSILMFGMHTMSSAVSPLADVPEFTGLLVKFSMPVLGVLAGTILTAVIQSSSASVGILQALCATGSVSYAVAIPIIMGQNIGTCITALLSSIGTSRNARRTAMVHLYFNIIGTVLFLVLFYGINAFVHFPFLETSANAAGIAIVHSGFNIFATLILFPFADGLVKLAKLTIPDGPEEKADEAVQMLDTRFLDSPAFALQQCKVAAAKMAELTETGLVTSVDLMASYNEADAENVDILEKKVDHFEDALGTYLVKLSSEKLSPKDSQTLSMILHCIGDFERISDHTVNIMKAAREMHDKNLQFSADGAAELAVYGKAVKDIVSLTFSVFNNEDVKKANEVEPLEQVIDSLNSRLKNHHIERLQSGKCTIELGFILSDVMTDFERISDHCSNIAVCVSQIHSGSFDTHEYLHALKKEEEFESEYKELKKQYQLPTLKA</sequence>
<evidence type="ECO:0000259" key="7">
    <source>
        <dbReference type="Pfam" id="PF01895"/>
    </source>
</evidence>
<dbReference type="Proteomes" id="UP000095706">
    <property type="component" value="Unassembled WGS sequence"/>
</dbReference>
<dbReference type="NCBIfam" id="TIGR00704">
    <property type="entry name" value="NaPi_cotrn_rel"/>
    <property type="match status" value="1"/>
</dbReference>
<dbReference type="InterPro" id="IPR038078">
    <property type="entry name" value="PhoU-like_sf"/>
</dbReference>
<dbReference type="PANTHER" id="PTHR10010:SF46">
    <property type="entry name" value="SODIUM-DEPENDENT PHOSPHATE TRANSPORT PROTEIN 2B"/>
    <property type="match status" value="1"/>
</dbReference>
<dbReference type="AlphaFoldDB" id="A0A174DYG5"/>
<dbReference type="PANTHER" id="PTHR10010">
    <property type="entry name" value="SOLUTE CARRIER FAMILY 34 SODIUM PHOSPHATE , MEMBER 2-RELATED"/>
    <property type="match status" value="1"/>
</dbReference>
<name>A0A174DYG5_9FIRM</name>
<dbReference type="InterPro" id="IPR004633">
    <property type="entry name" value="NaPi_cotrn-rel/YqeW-like"/>
</dbReference>
<evidence type="ECO:0000256" key="5">
    <source>
        <dbReference type="ARBA" id="ARBA00023136"/>
    </source>
</evidence>
<comment type="subcellular location">
    <subcellularLocation>
        <location evidence="1">Cell membrane</location>
        <topology evidence="1">Multi-pass membrane protein</topology>
    </subcellularLocation>
</comment>
<dbReference type="Gene3D" id="1.20.58.220">
    <property type="entry name" value="Phosphate transport system protein phou homolog 2, domain 2"/>
    <property type="match status" value="1"/>
</dbReference>
<gene>
    <name evidence="8" type="ORF">ERS852406_01690</name>
</gene>
<dbReference type="RefSeq" id="WP_055227640.1">
    <property type="nucleotide sequence ID" value="NZ_CYYV01000007.1"/>
</dbReference>
<dbReference type="InterPro" id="IPR003841">
    <property type="entry name" value="Na/Pi_transpt"/>
</dbReference>